<gene>
    <name evidence="9" type="ORF">GA0111570_102276</name>
</gene>
<evidence type="ECO:0000259" key="8">
    <source>
        <dbReference type="PROSITE" id="PS51384"/>
    </source>
</evidence>
<evidence type="ECO:0000256" key="4">
    <source>
        <dbReference type="ARBA" id="ARBA00022827"/>
    </source>
</evidence>
<organism evidence="9 10">
    <name type="scientific">Raineyella antarctica</name>
    <dbReference type="NCBI Taxonomy" id="1577474"/>
    <lineage>
        <taxon>Bacteria</taxon>
        <taxon>Bacillati</taxon>
        <taxon>Actinomycetota</taxon>
        <taxon>Actinomycetes</taxon>
        <taxon>Propionibacteriales</taxon>
        <taxon>Propionibacteriaceae</taxon>
        <taxon>Raineyella</taxon>
    </lineage>
</organism>
<dbReference type="Gene3D" id="3.40.50.80">
    <property type="entry name" value="Nucleotide-binding domain of ferredoxin-NADP reductase (FNR) module"/>
    <property type="match status" value="1"/>
</dbReference>
<dbReference type="PROSITE" id="PS51384">
    <property type="entry name" value="FAD_FR"/>
    <property type="match status" value="1"/>
</dbReference>
<dbReference type="InterPro" id="IPR001041">
    <property type="entry name" value="2Fe-2S_ferredoxin-type"/>
</dbReference>
<dbReference type="Pfam" id="PF00970">
    <property type="entry name" value="FAD_binding_6"/>
    <property type="match status" value="1"/>
</dbReference>
<evidence type="ECO:0000256" key="2">
    <source>
        <dbReference type="ARBA" id="ARBA00022630"/>
    </source>
</evidence>
<name>A0A1G6GH25_9ACTN</name>
<dbReference type="OrthoDB" id="9796486at2"/>
<keyword evidence="5" id="KW-0408">Iron</keyword>
<keyword evidence="1" id="KW-0813">Transport</keyword>
<dbReference type="EMBL" id="FMYF01000002">
    <property type="protein sequence ID" value="SDB80486.1"/>
    <property type="molecule type" value="Genomic_DNA"/>
</dbReference>
<dbReference type="RefSeq" id="WP_092606533.1">
    <property type="nucleotide sequence ID" value="NZ_FMYF01000002.1"/>
</dbReference>
<dbReference type="InterPro" id="IPR036010">
    <property type="entry name" value="2Fe-2S_ferredoxin-like_sf"/>
</dbReference>
<protein>
    <submittedName>
        <fullName evidence="9">Phenol hydroxylase P5 protein</fullName>
    </submittedName>
</protein>
<evidence type="ECO:0000256" key="5">
    <source>
        <dbReference type="ARBA" id="ARBA00023004"/>
    </source>
</evidence>
<dbReference type="InterPro" id="IPR001433">
    <property type="entry name" value="OxRdtase_FAD/NAD-bd"/>
</dbReference>
<dbReference type="InterPro" id="IPR012675">
    <property type="entry name" value="Beta-grasp_dom_sf"/>
</dbReference>
<dbReference type="CDD" id="cd00207">
    <property type="entry name" value="fer2"/>
    <property type="match status" value="1"/>
</dbReference>
<dbReference type="GO" id="GO:0051537">
    <property type="term" value="F:2 iron, 2 sulfur cluster binding"/>
    <property type="evidence" value="ECO:0007669"/>
    <property type="project" value="UniProtKB-KW"/>
</dbReference>
<dbReference type="STRING" id="1577474.GA0111570_102276"/>
<keyword evidence="2" id="KW-0285">Flavoprotein</keyword>
<dbReference type="AlphaFoldDB" id="A0A1G6GH25"/>
<reference evidence="9 10" key="1">
    <citation type="submission" date="2016-06" db="EMBL/GenBank/DDBJ databases">
        <authorList>
            <person name="Olsen C.W."/>
            <person name="Carey S."/>
            <person name="Hinshaw L."/>
            <person name="Karasin A.I."/>
        </authorList>
    </citation>
    <scope>NUCLEOTIDE SEQUENCE [LARGE SCALE GENOMIC DNA]</scope>
    <source>
        <strain evidence="9 10">LZ-22</strain>
    </source>
</reference>
<dbReference type="PROSITE" id="PS00197">
    <property type="entry name" value="2FE2S_FER_1"/>
    <property type="match status" value="1"/>
</dbReference>
<keyword evidence="3" id="KW-0001">2Fe-2S</keyword>
<sequence>MSETYTVTVEPLGREVEVAEGQTILEACLRAGVWLPHSCTHGTCATCKVEVLDGDVDHGEASSFALMDFEREEGKTLTCCARPQTDVTIEADVDVDEELEVFPVQDFTGTIVELTDIANDIKRLRIELDREIGFNAGQYMKVQVPGTDGIDRTWSMANPPTENRVVEFQVRNVPGGVATDGWLFKDAAVGDSLQLSGPYGRFVLRTWEEERPIIMLGGGTGLAPLASMVKHALINEEYDGHITLYAGGRTKNDLYDVDFFRQLEQEYPDQFAFHPCVSAEEPEEGYRGGYVSTVMEQDFDKLTGYQGYMCGSPAMVEGCLKSFMSRRLFPRDIFGEDFFNEGDKQNGLSSPLIKR</sequence>
<feature type="domain" description="2Fe-2S ferredoxin-type" evidence="7">
    <location>
        <begin position="5"/>
        <end position="95"/>
    </location>
</feature>
<evidence type="ECO:0000256" key="1">
    <source>
        <dbReference type="ARBA" id="ARBA00022448"/>
    </source>
</evidence>
<dbReference type="PANTHER" id="PTHR43644:SF1">
    <property type="entry name" value="NAD(P)H-FLAVIN REDUCTASE"/>
    <property type="match status" value="1"/>
</dbReference>
<evidence type="ECO:0000313" key="9">
    <source>
        <dbReference type="EMBL" id="SDB80486.1"/>
    </source>
</evidence>
<dbReference type="Gene3D" id="2.40.30.10">
    <property type="entry name" value="Translation factors"/>
    <property type="match status" value="1"/>
</dbReference>
<keyword evidence="4" id="KW-0274">FAD</keyword>
<evidence type="ECO:0000313" key="10">
    <source>
        <dbReference type="Proteomes" id="UP000199086"/>
    </source>
</evidence>
<dbReference type="InterPro" id="IPR039261">
    <property type="entry name" value="FNR_nucleotide-bd"/>
</dbReference>
<dbReference type="InterPro" id="IPR017938">
    <property type="entry name" value="Riboflavin_synthase-like_b-brl"/>
</dbReference>
<keyword evidence="10" id="KW-1185">Reference proteome</keyword>
<feature type="domain" description="FAD-binding FR-type" evidence="8">
    <location>
        <begin position="104"/>
        <end position="205"/>
    </location>
</feature>
<keyword evidence="6" id="KW-0411">Iron-sulfur</keyword>
<dbReference type="PANTHER" id="PTHR43644">
    <property type="entry name" value="NA(+)-TRANSLOCATING NADH-QUINONE REDUCTASE SUBUNIT"/>
    <property type="match status" value="1"/>
</dbReference>
<dbReference type="InterPro" id="IPR006058">
    <property type="entry name" value="2Fe2S_fd_BS"/>
</dbReference>
<dbReference type="PRINTS" id="PR00371">
    <property type="entry name" value="FPNCR"/>
</dbReference>
<evidence type="ECO:0000259" key="7">
    <source>
        <dbReference type="PROSITE" id="PS51085"/>
    </source>
</evidence>
<accession>A0A1G6GH25</accession>
<evidence type="ECO:0000256" key="6">
    <source>
        <dbReference type="ARBA" id="ARBA00023014"/>
    </source>
</evidence>
<dbReference type="Proteomes" id="UP000199086">
    <property type="component" value="Unassembled WGS sequence"/>
</dbReference>
<dbReference type="SUPFAM" id="SSF54292">
    <property type="entry name" value="2Fe-2S ferredoxin-like"/>
    <property type="match status" value="1"/>
</dbReference>
<dbReference type="InterPro" id="IPR008333">
    <property type="entry name" value="Cbr1-like_FAD-bd_dom"/>
</dbReference>
<dbReference type="GO" id="GO:0016491">
    <property type="term" value="F:oxidoreductase activity"/>
    <property type="evidence" value="ECO:0007669"/>
    <property type="project" value="InterPro"/>
</dbReference>
<dbReference type="SUPFAM" id="SSF63380">
    <property type="entry name" value="Riboflavin synthase domain-like"/>
    <property type="match status" value="1"/>
</dbReference>
<keyword evidence="3" id="KW-0479">Metal-binding</keyword>
<dbReference type="InterPro" id="IPR017927">
    <property type="entry name" value="FAD-bd_FR_type"/>
</dbReference>
<dbReference type="Gene3D" id="3.10.20.30">
    <property type="match status" value="1"/>
</dbReference>
<dbReference type="PRINTS" id="PR00410">
    <property type="entry name" value="PHEHYDRXLASE"/>
</dbReference>
<dbReference type="Pfam" id="PF00175">
    <property type="entry name" value="NAD_binding_1"/>
    <property type="match status" value="1"/>
</dbReference>
<dbReference type="PROSITE" id="PS51085">
    <property type="entry name" value="2FE2S_FER_2"/>
    <property type="match status" value="1"/>
</dbReference>
<proteinExistence type="predicted"/>
<dbReference type="CDD" id="cd06187">
    <property type="entry name" value="O2ase_reductase_like"/>
    <property type="match status" value="1"/>
</dbReference>
<evidence type="ECO:0000256" key="3">
    <source>
        <dbReference type="ARBA" id="ARBA00022714"/>
    </source>
</evidence>
<dbReference type="Pfam" id="PF00111">
    <property type="entry name" value="Fer2"/>
    <property type="match status" value="1"/>
</dbReference>
<dbReference type="InterPro" id="IPR001709">
    <property type="entry name" value="Flavoprot_Pyr_Nucl_cyt_Rdtase"/>
</dbReference>
<dbReference type="SUPFAM" id="SSF52343">
    <property type="entry name" value="Ferredoxin reductase-like, C-terminal NADP-linked domain"/>
    <property type="match status" value="1"/>
</dbReference>